<evidence type="ECO:0000313" key="3">
    <source>
        <dbReference type="Proteomes" id="UP001159428"/>
    </source>
</evidence>
<protein>
    <submittedName>
        <fullName evidence="2">Uncharacterized protein</fullName>
    </submittedName>
</protein>
<proteinExistence type="predicted"/>
<sequence length="156" mass="17360">MSVLLPLIRQGYKMASAMPVLPDPNENSQRSHRSDGPEPVAIARDRSLQNTKGKYKRRGTSDTKNFANLRIRLFHSYRAKLVWKDLTGWNQNPTAKLAGVEMGSVQAATGAVWGRSKISSGGHSRENLPKHCAETTKFNIRFWVPCQPQAGACCDH</sequence>
<accession>A0AAU9WYX3</accession>
<organism evidence="2 3">
    <name type="scientific">Pocillopora meandrina</name>
    <dbReference type="NCBI Taxonomy" id="46732"/>
    <lineage>
        <taxon>Eukaryota</taxon>
        <taxon>Metazoa</taxon>
        <taxon>Cnidaria</taxon>
        <taxon>Anthozoa</taxon>
        <taxon>Hexacorallia</taxon>
        <taxon>Scleractinia</taxon>
        <taxon>Astrocoeniina</taxon>
        <taxon>Pocilloporidae</taxon>
        <taxon>Pocillopora</taxon>
    </lineage>
</organism>
<name>A0AAU9WYX3_9CNID</name>
<reference evidence="2 3" key="1">
    <citation type="submission" date="2022-05" db="EMBL/GenBank/DDBJ databases">
        <authorList>
            <consortium name="Genoscope - CEA"/>
            <person name="William W."/>
        </authorList>
    </citation>
    <scope>NUCLEOTIDE SEQUENCE [LARGE SCALE GENOMIC DNA]</scope>
</reference>
<comment type="caution">
    <text evidence="2">The sequence shown here is derived from an EMBL/GenBank/DDBJ whole genome shotgun (WGS) entry which is preliminary data.</text>
</comment>
<dbReference type="AlphaFoldDB" id="A0AAU9WYX3"/>
<dbReference type="Proteomes" id="UP001159428">
    <property type="component" value="Unassembled WGS sequence"/>
</dbReference>
<keyword evidence="3" id="KW-1185">Reference proteome</keyword>
<feature type="region of interest" description="Disordered" evidence="1">
    <location>
        <begin position="18"/>
        <end position="61"/>
    </location>
</feature>
<evidence type="ECO:0000313" key="2">
    <source>
        <dbReference type="EMBL" id="CAH3131025.1"/>
    </source>
</evidence>
<gene>
    <name evidence="2" type="ORF">PMEA_00014084</name>
</gene>
<dbReference type="EMBL" id="CALNXJ010000025">
    <property type="protein sequence ID" value="CAH3131025.1"/>
    <property type="molecule type" value="Genomic_DNA"/>
</dbReference>
<evidence type="ECO:0000256" key="1">
    <source>
        <dbReference type="SAM" id="MobiDB-lite"/>
    </source>
</evidence>